<accession>A0A3B0RYV5</accession>
<dbReference type="SUPFAM" id="SSF53720">
    <property type="entry name" value="ALDH-like"/>
    <property type="match status" value="1"/>
</dbReference>
<dbReference type="InterPro" id="IPR029510">
    <property type="entry name" value="Ald_DH_CS_GLU"/>
</dbReference>
<dbReference type="NCBIfam" id="NF006992">
    <property type="entry name" value="PRK09457.1"/>
    <property type="match status" value="1"/>
</dbReference>
<protein>
    <submittedName>
        <fullName evidence="5">Succinylglutamic semialdehyde dehydrogenase</fullName>
        <ecNumber evidence="5">1.2.1.71</ecNumber>
    </submittedName>
</protein>
<dbReference type="Pfam" id="PF00171">
    <property type="entry name" value="Aldedh"/>
    <property type="match status" value="1"/>
</dbReference>
<dbReference type="Gene3D" id="3.40.309.10">
    <property type="entry name" value="Aldehyde Dehydrogenase, Chain A, domain 2"/>
    <property type="match status" value="1"/>
</dbReference>
<dbReference type="GO" id="GO:0006527">
    <property type="term" value="P:L-arginine catabolic process"/>
    <property type="evidence" value="ECO:0007669"/>
    <property type="project" value="InterPro"/>
</dbReference>
<dbReference type="AlphaFoldDB" id="A0A3B0RYV5"/>
<keyword evidence="3" id="KW-0520">NAD</keyword>
<dbReference type="EMBL" id="UOEE01000241">
    <property type="protein sequence ID" value="VAV97189.1"/>
    <property type="molecule type" value="Genomic_DNA"/>
</dbReference>
<dbReference type="InterPro" id="IPR016161">
    <property type="entry name" value="Ald_DH/histidinol_DH"/>
</dbReference>
<proteinExistence type="predicted"/>
<dbReference type="PANTHER" id="PTHR11699">
    <property type="entry name" value="ALDEHYDE DEHYDROGENASE-RELATED"/>
    <property type="match status" value="1"/>
</dbReference>
<dbReference type="InterPro" id="IPR016163">
    <property type="entry name" value="Ald_DH_C"/>
</dbReference>
<dbReference type="NCBIfam" id="TIGR03240">
    <property type="entry name" value="arg_catab_astD"/>
    <property type="match status" value="1"/>
</dbReference>
<dbReference type="InterPro" id="IPR015590">
    <property type="entry name" value="Aldehyde_DH_dom"/>
</dbReference>
<organism evidence="5">
    <name type="scientific">hydrothermal vent metagenome</name>
    <dbReference type="NCBI Taxonomy" id="652676"/>
    <lineage>
        <taxon>unclassified sequences</taxon>
        <taxon>metagenomes</taxon>
        <taxon>ecological metagenomes</taxon>
    </lineage>
</organism>
<evidence type="ECO:0000313" key="5">
    <source>
        <dbReference type="EMBL" id="VAV97189.1"/>
    </source>
</evidence>
<sequence>MQYQDCLIDNQWQQGEGEAFTSTNPANGQPVWQGNAASPAQVDAAFISARKAAPGWAQTPLAERLVIVRAFKQEIEQQKQVFAELICKESGKVLWETNAEVGAILGKVELSISSYEQRTGSNHSKTPFGTASLRHRPHGVMAVLGPYNFPGHLPNGHIVPALIAGDTVVFKPSELTPAVGAFMADAWRAAGLPDGVFNLVQGGRNTGGAVLDHRQLDGVLFTGSATTGAFIHKKFGGRPEIMLALEMGGNNPLVIWDAKDVEAAANLAVQSAFITSGQRCSCARRLIVKSGQEGDALIEAMVAQIDRLLIGPWDAQEAPFMGCLVSEQAASMVLQDQAAHMAAGAKPVREARRLDWSKAALSPSLLEMGQTKIADEETFGPMAQIYRAADFEQAITLANNTRFGLAAGLISDDAGLWEVFTGQIRAGIVNFNRPTTGAASSLPFGGPGISGNHRPGAWYAADYCAWPMASQEAAKPEWTDLPGLSR</sequence>
<feature type="domain" description="Aldehyde dehydrogenase" evidence="4">
    <location>
        <begin position="12"/>
        <end position="461"/>
    </location>
</feature>
<reference evidence="5" key="1">
    <citation type="submission" date="2018-06" db="EMBL/GenBank/DDBJ databases">
        <authorList>
            <person name="Zhirakovskaya E."/>
        </authorList>
    </citation>
    <scope>NUCLEOTIDE SEQUENCE</scope>
</reference>
<dbReference type="CDD" id="cd07095">
    <property type="entry name" value="ALDH_SGSD_AstD"/>
    <property type="match status" value="1"/>
</dbReference>
<dbReference type="PROSITE" id="PS00070">
    <property type="entry name" value="ALDEHYDE_DEHYDR_CYS"/>
    <property type="match status" value="1"/>
</dbReference>
<evidence type="ECO:0000256" key="2">
    <source>
        <dbReference type="ARBA" id="ARBA00023002"/>
    </source>
</evidence>
<dbReference type="EC" id="1.2.1.71" evidence="5"/>
<evidence type="ECO:0000256" key="3">
    <source>
        <dbReference type="ARBA" id="ARBA00023027"/>
    </source>
</evidence>
<dbReference type="Gene3D" id="3.40.605.10">
    <property type="entry name" value="Aldehyde Dehydrogenase, Chain A, domain 1"/>
    <property type="match status" value="1"/>
</dbReference>
<dbReference type="FunFam" id="3.40.605.10:FF:000010">
    <property type="entry name" value="N-succinylglutamate 5-semialdehyde dehydrogenase"/>
    <property type="match status" value="1"/>
</dbReference>
<dbReference type="InterPro" id="IPR016162">
    <property type="entry name" value="Ald_DH_N"/>
</dbReference>
<dbReference type="GO" id="GO:0043824">
    <property type="term" value="F:succinylglutamate-semialdehyde dehydrogenase activity"/>
    <property type="evidence" value="ECO:0007669"/>
    <property type="project" value="UniProtKB-EC"/>
</dbReference>
<name>A0A3B0RYV5_9ZZZZ</name>
<evidence type="ECO:0000256" key="1">
    <source>
        <dbReference type="ARBA" id="ARBA00022503"/>
    </source>
</evidence>
<keyword evidence="1" id="KW-0056">Arginine metabolism</keyword>
<evidence type="ECO:0000259" key="4">
    <source>
        <dbReference type="Pfam" id="PF00171"/>
    </source>
</evidence>
<keyword evidence="2 5" id="KW-0560">Oxidoreductase</keyword>
<dbReference type="PROSITE" id="PS00687">
    <property type="entry name" value="ALDEHYDE_DEHYDR_GLU"/>
    <property type="match status" value="1"/>
</dbReference>
<dbReference type="InterPro" id="IPR017649">
    <property type="entry name" value="SuccinylGlu_semiald_DH_AstD"/>
</dbReference>
<dbReference type="InterPro" id="IPR016160">
    <property type="entry name" value="Ald_DH_CS_CYS"/>
</dbReference>
<gene>
    <name evidence="5" type="ORF">MNBD_ALPHA06-230</name>
</gene>